<reference evidence="1 2" key="1">
    <citation type="submission" date="2021-06" db="EMBL/GenBank/DDBJ databases">
        <title>Caerostris darwini draft genome.</title>
        <authorList>
            <person name="Kono N."/>
            <person name="Arakawa K."/>
        </authorList>
    </citation>
    <scope>NUCLEOTIDE SEQUENCE [LARGE SCALE GENOMIC DNA]</scope>
</reference>
<protein>
    <submittedName>
        <fullName evidence="1">Uncharacterized protein</fullName>
    </submittedName>
</protein>
<dbReference type="AlphaFoldDB" id="A0AAV4U436"/>
<dbReference type="Proteomes" id="UP001054837">
    <property type="component" value="Unassembled WGS sequence"/>
</dbReference>
<keyword evidence="2" id="KW-1185">Reference proteome</keyword>
<sequence>MGTTFIQNIISTNLMATYSAQSLKLRCFSEKFFEENIEPPGKRFYEFFKCPNANVEAAENSRDISVAGTRSRIVCLAALQRAYRESALVLSEWGRGATLLMRPRHLQIAFLSLPYLIWQRAR</sequence>
<gene>
    <name evidence="1" type="ORF">CDAR_267701</name>
</gene>
<organism evidence="1 2">
    <name type="scientific">Caerostris darwini</name>
    <dbReference type="NCBI Taxonomy" id="1538125"/>
    <lineage>
        <taxon>Eukaryota</taxon>
        <taxon>Metazoa</taxon>
        <taxon>Ecdysozoa</taxon>
        <taxon>Arthropoda</taxon>
        <taxon>Chelicerata</taxon>
        <taxon>Arachnida</taxon>
        <taxon>Araneae</taxon>
        <taxon>Araneomorphae</taxon>
        <taxon>Entelegynae</taxon>
        <taxon>Araneoidea</taxon>
        <taxon>Araneidae</taxon>
        <taxon>Caerostris</taxon>
    </lineage>
</organism>
<evidence type="ECO:0000313" key="1">
    <source>
        <dbReference type="EMBL" id="GIY52551.1"/>
    </source>
</evidence>
<accession>A0AAV4U436</accession>
<name>A0AAV4U436_9ARAC</name>
<dbReference type="EMBL" id="BPLQ01010677">
    <property type="protein sequence ID" value="GIY52551.1"/>
    <property type="molecule type" value="Genomic_DNA"/>
</dbReference>
<proteinExistence type="predicted"/>
<evidence type="ECO:0000313" key="2">
    <source>
        <dbReference type="Proteomes" id="UP001054837"/>
    </source>
</evidence>
<comment type="caution">
    <text evidence="1">The sequence shown here is derived from an EMBL/GenBank/DDBJ whole genome shotgun (WGS) entry which is preliminary data.</text>
</comment>